<evidence type="ECO:0000313" key="2">
    <source>
        <dbReference type="Proteomes" id="UP000003505"/>
    </source>
</evidence>
<evidence type="ECO:0000313" key="1">
    <source>
        <dbReference type="EMBL" id="EEX77242.1"/>
    </source>
</evidence>
<organism evidence="1 2">
    <name type="scientific">Selenomonas sputigena (strain ATCC 35185 / DSM 20758 / CCUG 44933 / VPI D19B-28)</name>
    <dbReference type="NCBI Taxonomy" id="546271"/>
    <lineage>
        <taxon>Bacteria</taxon>
        <taxon>Bacillati</taxon>
        <taxon>Bacillota</taxon>
        <taxon>Negativicutes</taxon>
        <taxon>Selenomonadales</taxon>
        <taxon>Selenomonadaceae</taxon>
        <taxon>Selenomonas</taxon>
    </lineage>
</organism>
<dbReference type="Proteomes" id="UP000003505">
    <property type="component" value="Unassembled WGS sequence"/>
</dbReference>
<gene>
    <name evidence="1" type="ORF">SELSPUOL_01413</name>
</gene>
<protein>
    <submittedName>
        <fullName evidence="1">Uncharacterized protein</fullName>
    </submittedName>
</protein>
<reference evidence="1 2" key="1">
    <citation type="submission" date="2009-09" db="EMBL/GenBank/DDBJ databases">
        <authorList>
            <person name="Weinstock G."/>
            <person name="Sodergren E."/>
            <person name="Clifton S."/>
            <person name="Fulton L."/>
            <person name="Fulton B."/>
            <person name="Courtney L."/>
            <person name="Fronick C."/>
            <person name="Harrison M."/>
            <person name="Strong C."/>
            <person name="Farmer C."/>
            <person name="Delahaunty K."/>
            <person name="Markovic C."/>
            <person name="Hall O."/>
            <person name="Minx P."/>
            <person name="Tomlinson C."/>
            <person name="Mitreva M."/>
            <person name="Nelson J."/>
            <person name="Hou S."/>
            <person name="Wollam A."/>
            <person name="Pepin K.H."/>
            <person name="Johnson M."/>
            <person name="Bhonagiri V."/>
            <person name="Nash W.E."/>
            <person name="Warren W."/>
            <person name="Chinwalla A."/>
            <person name="Mardis E.R."/>
            <person name="Wilson R.K."/>
        </authorList>
    </citation>
    <scope>NUCLEOTIDE SEQUENCE [LARGE SCALE GENOMIC DNA]</scope>
    <source>
        <strain evidence="2">ATCC 35185 / DSM 20758 / VPI D19B-28</strain>
    </source>
</reference>
<dbReference type="AlphaFoldDB" id="C9LVC0"/>
<accession>C9LVC0</accession>
<dbReference type="EMBL" id="ACKP02000024">
    <property type="protein sequence ID" value="EEX77242.1"/>
    <property type="molecule type" value="Genomic_DNA"/>
</dbReference>
<comment type="caution">
    <text evidence="1">The sequence shown here is derived from an EMBL/GenBank/DDBJ whole genome shotgun (WGS) entry which is preliminary data.</text>
</comment>
<sequence>MILFPCCRSPAGRCIRQGFSFAGAVLEAAYFQRLEDSFFRFSIYFVQFCRQCAILCLRQVDNQDLHAYSAVFHQTRGR</sequence>
<proteinExistence type="predicted"/>
<name>C9LVC0_SELS3</name>